<protein>
    <submittedName>
        <fullName evidence="1">Uncharacterized protein</fullName>
    </submittedName>
</protein>
<gene>
    <name evidence="1" type="ORF">O6H91_01G020700</name>
</gene>
<reference evidence="2" key="1">
    <citation type="journal article" date="2024" name="Proc. Natl. Acad. Sci. U.S.A.">
        <title>Extraordinary preservation of gene collinearity over three hundred million years revealed in homosporous lycophytes.</title>
        <authorList>
            <person name="Li C."/>
            <person name="Wickell D."/>
            <person name="Kuo L.Y."/>
            <person name="Chen X."/>
            <person name="Nie B."/>
            <person name="Liao X."/>
            <person name="Peng D."/>
            <person name="Ji J."/>
            <person name="Jenkins J."/>
            <person name="Williams M."/>
            <person name="Shu S."/>
            <person name="Plott C."/>
            <person name="Barry K."/>
            <person name="Rajasekar S."/>
            <person name="Grimwood J."/>
            <person name="Han X."/>
            <person name="Sun S."/>
            <person name="Hou Z."/>
            <person name="He W."/>
            <person name="Dai G."/>
            <person name="Sun C."/>
            <person name="Schmutz J."/>
            <person name="Leebens-Mack J.H."/>
            <person name="Li F.W."/>
            <person name="Wang L."/>
        </authorList>
    </citation>
    <scope>NUCLEOTIDE SEQUENCE [LARGE SCALE GENOMIC DNA]</scope>
    <source>
        <strain evidence="2">cv. PW_Plant_1</strain>
    </source>
</reference>
<organism evidence="1 2">
    <name type="scientific">Diphasiastrum complanatum</name>
    <name type="common">Issler's clubmoss</name>
    <name type="synonym">Lycopodium complanatum</name>
    <dbReference type="NCBI Taxonomy" id="34168"/>
    <lineage>
        <taxon>Eukaryota</taxon>
        <taxon>Viridiplantae</taxon>
        <taxon>Streptophyta</taxon>
        <taxon>Embryophyta</taxon>
        <taxon>Tracheophyta</taxon>
        <taxon>Lycopodiopsida</taxon>
        <taxon>Lycopodiales</taxon>
        <taxon>Lycopodiaceae</taxon>
        <taxon>Lycopodioideae</taxon>
        <taxon>Diphasiastrum</taxon>
    </lineage>
</organism>
<sequence>MIQEDVSHRYIQTNGITMHIAEQGSGPAVLLLHGFPELWYSWRHQIPALARAGYHVIAPDLRGYGETESPMGSENYTALDIVGDIIGLLDALKVRQAFVVGHDWGAIIAWHLCLFRQDRVRAIVALSVPFTPRRPEGSEFKYAGSVYGEGYYVRRFQEPGRAEADFGRFTAKTVLKKFILLQNYNAICAPTNKEILDILEVPKTLPPWVTEEDFDYMGLQFQRSGFIGPLNYYRATELSWRLTAPWAKQSIRIPALYIGGEQDVVYHSPGVKKYVLTGGMQKHVPHLHVVVLASGHFMHEEKPNEVNEHLMNFFASLPSKL</sequence>
<proteinExistence type="predicted"/>
<comment type="caution">
    <text evidence="1">The sequence shown here is derived from an EMBL/GenBank/DDBJ whole genome shotgun (WGS) entry which is preliminary data.</text>
</comment>
<name>A0ACC2ENT9_DIPCM</name>
<keyword evidence="2" id="KW-1185">Reference proteome</keyword>
<evidence type="ECO:0000313" key="2">
    <source>
        <dbReference type="Proteomes" id="UP001162992"/>
    </source>
</evidence>
<accession>A0ACC2ENT9</accession>
<dbReference type="Proteomes" id="UP001162992">
    <property type="component" value="Chromosome 1"/>
</dbReference>
<evidence type="ECO:0000313" key="1">
    <source>
        <dbReference type="EMBL" id="KAJ7568143.1"/>
    </source>
</evidence>
<dbReference type="EMBL" id="CM055092">
    <property type="protein sequence ID" value="KAJ7568143.1"/>
    <property type="molecule type" value="Genomic_DNA"/>
</dbReference>